<reference evidence="1" key="1">
    <citation type="submission" date="2022-03" db="EMBL/GenBank/DDBJ databases">
        <authorList>
            <person name="Sayadi A."/>
        </authorList>
    </citation>
    <scope>NUCLEOTIDE SEQUENCE</scope>
</reference>
<dbReference type="Proteomes" id="UP001152888">
    <property type="component" value="Unassembled WGS sequence"/>
</dbReference>
<keyword evidence="2" id="KW-1185">Reference proteome</keyword>
<accession>A0A9P0PEM7</accession>
<evidence type="ECO:0000313" key="1">
    <source>
        <dbReference type="EMBL" id="CAH1980233.1"/>
    </source>
</evidence>
<sequence length="43" mass="5197">MRNCNGFVLFFQSPLKSYKRIVMKTMMKIMPKKYVTASRMMME</sequence>
<organism evidence="1 2">
    <name type="scientific">Acanthoscelides obtectus</name>
    <name type="common">Bean weevil</name>
    <name type="synonym">Bruchus obtectus</name>
    <dbReference type="NCBI Taxonomy" id="200917"/>
    <lineage>
        <taxon>Eukaryota</taxon>
        <taxon>Metazoa</taxon>
        <taxon>Ecdysozoa</taxon>
        <taxon>Arthropoda</taxon>
        <taxon>Hexapoda</taxon>
        <taxon>Insecta</taxon>
        <taxon>Pterygota</taxon>
        <taxon>Neoptera</taxon>
        <taxon>Endopterygota</taxon>
        <taxon>Coleoptera</taxon>
        <taxon>Polyphaga</taxon>
        <taxon>Cucujiformia</taxon>
        <taxon>Chrysomeloidea</taxon>
        <taxon>Chrysomelidae</taxon>
        <taxon>Bruchinae</taxon>
        <taxon>Bruchini</taxon>
        <taxon>Acanthoscelides</taxon>
    </lineage>
</organism>
<protein>
    <submittedName>
        <fullName evidence="1">Uncharacterized protein</fullName>
    </submittedName>
</protein>
<gene>
    <name evidence="1" type="ORF">ACAOBT_LOCUS13867</name>
</gene>
<dbReference type="EMBL" id="CAKOFQ010006892">
    <property type="protein sequence ID" value="CAH1980233.1"/>
    <property type="molecule type" value="Genomic_DNA"/>
</dbReference>
<name>A0A9P0PEM7_ACAOB</name>
<proteinExistence type="predicted"/>
<comment type="caution">
    <text evidence="1">The sequence shown here is derived from an EMBL/GenBank/DDBJ whole genome shotgun (WGS) entry which is preliminary data.</text>
</comment>
<evidence type="ECO:0000313" key="2">
    <source>
        <dbReference type="Proteomes" id="UP001152888"/>
    </source>
</evidence>
<dbReference type="AlphaFoldDB" id="A0A9P0PEM7"/>